<comment type="caution">
    <text evidence="2">The sequence shown here is derived from an EMBL/GenBank/DDBJ whole genome shotgun (WGS) entry which is preliminary data.</text>
</comment>
<dbReference type="EMBL" id="MCGR01000053">
    <property type="protein sequence ID" value="ORY72228.1"/>
    <property type="molecule type" value="Genomic_DNA"/>
</dbReference>
<dbReference type="OrthoDB" id="671439at2759"/>
<dbReference type="Proteomes" id="UP000193467">
    <property type="component" value="Unassembled WGS sequence"/>
</dbReference>
<dbReference type="AlphaFoldDB" id="A0A1Y2EL53"/>
<evidence type="ECO:0000313" key="3">
    <source>
        <dbReference type="Proteomes" id="UP000193467"/>
    </source>
</evidence>
<protein>
    <submittedName>
        <fullName evidence="2">SGNH hydrolase-type esterase domain-containing protein</fullName>
    </submittedName>
</protein>
<dbReference type="InterPro" id="IPR013830">
    <property type="entry name" value="SGNH_hydro"/>
</dbReference>
<dbReference type="GO" id="GO:0016787">
    <property type="term" value="F:hydrolase activity"/>
    <property type="evidence" value="ECO:0007669"/>
    <property type="project" value="UniProtKB-KW"/>
</dbReference>
<evidence type="ECO:0000259" key="1">
    <source>
        <dbReference type="Pfam" id="PF13472"/>
    </source>
</evidence>
<name>A0A1Y2EL53_9BASI</name>
<dbReference type="Pfam" id="PF13472">
    <property type="entry name" value="Lipase_GDSL_2"/>
    <property type="match status" value="1"/>
</dbReference>
<accession>A0A1Y2EL53</accession>
<dbReference type="SUPFAM" id="SSF52266">
    <property type="entry name" value="SGNH hydrolase"/>
    <property type="match status" value="1"/>
</dbReference>
<keyword evidence="3" id="KW-1185">Reference proteome</keyword>
<dbReference type="InterPro" id="IPR036514">
    <property type="entry name" value="SGNH_hydro_sf"/>
</dbReference>
<dbReference type="FunCoup" id="A0A1Y2EL53">
    <property type="interactions" value="92"/>
</dbReference>
<organism evidence="2 3">
    <name type="scientific">Leucosporidium creatinivorum</name>
    <dbReference type="NCBI Taxonomy" id="106004"/>
    <lineage>
        <taxon>Eukaryota</taxon>
        <taxon>Fungi</taxon>
        <taxon>Dikarya</taxon>
        <taxon>Basidiomycota</taxon>
        <taxon>Pucciniomycotina</taxon>
        <taxon>Microbotryomycetes</taxon>
        <taxon>Leucosporidiales</taxon>
        <taxon>Leucosporidium</taxon>
    </lineage>
</organism>
<gene>
    <name evidence="2" type="ORF">BCR35DRAFT_354466</name>
</gene>
<proteinExistence type="predicted"/>
<sequence>MTGHTPKHEPSVQQDTLIMFGDSITQGAFDQGGTGAALANLYVRAWDVQNRGLGGYNTKWAIPIGKKWLPQVGEDRPRTALMTIWFGANDAVLPGYGQHVPLPDFKTNLHTLITLLRSPTSPYYSPTTSLLLLTPPPVDTARWAAELRSKYPPPPSPTGEEQPLEFDRDPENTRLYAQAVKEVGWEAGVPTVDVWTAIMAKAAEIGEEGLKELLVDGLHLSALGYMVVTDVVKDTIVTHLPDLHWDKVPKHYPPWGEMLNACLGDE</sequence>
<dbReference type="CDD" id="cd01838">
    <property type="entry name" value="Isoamyl_acetate_hydrolase_like"/>
    <property type="match status" value="1"/>
</dbReference>
<dbReference type="STRING" id="106004.A0A1Y2EL53"/>
<dbReference type="PANTHER" id="PTHR14209">
    <property type="entry name" value="ISOAMYL ACETATE-HYDROLYZING ESTERASE 1"/>
    <property type="match status" value="1"/>
</dbReference>
<reference evidence="2 3" key="1">
    <citation type="submission" date="2016-07" db="EMBL/GenBank/DDBJ databases">
        <title>Pervasive Adenine N6-methylation of Active Genes in Fungi.</title>
        <authorList>
            <consortium name="DOE Joint Genome Institute"/>
            <person name="Mondo S.J."/>
            <person name="Dannebaum R.O."/>
            <person name="Kuo R.C."/>
            <person name="Labutti K."/>
            <person name="Haridas S."/>
            <person name="Kuo A."/>
            <person name="Salamov A."/>
            <person name="Ahrendt S.R."/>
            <person name="Lipzen A."/>
            <person name="Sullivan W."/>
            <person name="Andreopoulos W.B."/>
            <person name="Clum A."/>
            <person name="Lindquist E."/>
            <person name="Daum C."/>
            <person name="Ramamoorthy G.K."/>
            <person name="Gryganskyi A."/>
            <person name="Culley D."/>
            <person name="Magnuson J.K."/>
            <person name="James T.Y."/>
            <person name="O'Malley M.A."/>
            <person name="Stajich J.E."/>
            <person name="Spatafora J.W."/>
            <person name="Visel A."/>
            <person name="Grigoriev I.V."/>
        </authorList>
    </citation>
    <scope>NUCLEOTIDE SEQUENCE [LARGE SCALE GENOMIC DNA]</scope>
    <source>
        <strain evidence="2 3">62-1032</strain>
    </source>
</reference>
<dbReference type="InterPro" id="IPR045136">
    <property type="entry name" value="Iah1-like"/>
</dbReference>
<dbReference type="Gene3D" id="3.40.50.1110">
    <property type="entry name" value="SGNH hydrolase"/>
    <property type="match status" value="1"/>
</dbReference>
<dbReference type="InParanoid" id="A0A1Y2EL53"/>
<dbReference type="PANTHER" id="PTHR14209:SF19">
    <property type="entry name" value="ISOAMYL ACETATE-HYDROLYZING ESTERASE 1 HOMOLOG"/>
    <property type="match status" value="1"/>
</dbReference>
<evidence type="ECO:0000313" key="2">
    <source>
        <dbReference type="EMBL" id="ORY72228.1"/>
    </source>
</evidence>
<keyword evidence="2" id="KW-0378">Hydrolase</keyword>
<feature type="domain" description="SGNH hydrolase-type esterase" evidence="1">
    <location>
        <begin position="20"/>
        <end position="225"/>
    </location>
</feature>